<gene>
    <name evidence="2" type="ORF">XNOV1_A030706</name>
</gene>
<dbReference type="PANTHER" id="PTHR24006:SF796">
    <property type="entry name" value="UBL CARBOXYL-TERMINAL HYDROLASE 18-RELATED"/>
    <property type="match status" value="1"/>
</dbReference>
<keyword evidence="3" id="KW-1185">Reference proteome</keyword>
<evidence type="ECO:0000313" key="3">
    <source>
        <dbReference type="Proteomes" id="UP001178508"/>
    </source>
</evidence>
<feature type="domain" description="USP" evidence="1">
    <location>
        <begin position="22"/>
        <end position="327"/>
    </location>
</feature>
<proteinExistence type="predicted"/>
<dbReference type="CDD" id="cd02257">
    <property type="entry name" value="Peptidase_C19"/>
    <property type="match status" value="1"/>
</dbReference>
<sequence>MSSGHSWFLSRLSFRSLHLTTRGLTNYGLSCCVNSLLQTLCATWELTELLDKWESSVNRDDERNVPLQLKRVLSALKSNTHQPVSPRDLLRCLDRHSIPLNVQHDADEVFLALLNLVQQQIGDRVLALEIQTLYKISVEAHLQCLECTTDQTHRSFLLSLPLHIKEDHNSLEECMTSYFKHQELRGRNCCYCKQCGVKTPSKQGFKLLSLPAILRVHLKRFRSNGSYTRKVDSQVTFPETLDLSVILKDAFSSEFTQNDCMYTLYAVVVHSSSAMFGHYTAYVHHTVNQRWYYANDSHVQQTSWEEVKTTYGGCHRPTAYMLMYRRGSGSGGQ</sequence>
<dbReference type="InterPro" id="IPR038765">
    <property type="entry name" value="Papain-like_cys_pep_sf"/>
</dbReference>
<keyword evidence="2" id="KW-0378">Hydrolase</keyword>
<dbReference type="Gene3D" id="3.90.70.10">
    <property type="entry name" value="Cysteine proteinases"/>
    <property type="match status" value="1"/>
</dbReference>
<organism evidence="2 3">
    <name type="scientific">Xyrichtys novacula</name>
    <name type="common">Pearly razorfish</name>
    <name type="synonym">Hemipteronotus novacula</name>
    <dbReference type="NCBI Taxonomy" id="13765"/>
    <lineage>
        <taxon>Eukaryota</taxon>
        <taxon>Metazoa</taxon>
        <taxon>Chordata</taxon>
        <taxon>Craniata</taxon>
        <taxon>Vertebrata</taxon>
        <taxon>Euteleostomi</taxon>
        <taxon>Actinopterygii</taxon>
        <taxon>Neopterygii</taxon>
        <taxon>Teleostei</taxon>
        <taxon>Neoteleostei</taxon>
        <taxon>Acanthomorphata</taxon>
        <taxon>Eupercaria</taxon>
        <taxon>Labriformes</taxon>
        <taxon>Labridae</taxon>
        <taxon>Xyrichtys</taxon>
    </lineage>
</organism>
<dbReference type="InterPro" id="IPR050164">
    <property type="entry name" value="Peptidase_C19"/>
</dbReference>
<dbReference type="Proteomes" id="UP001178508">
    <property type="component" value="Chromosome 4"/>
</dbReference>
<dbReference type="AlphaFoldDB" id="A0AAV1F1D5"/>
<protein>
    <submittedName>
        <fullName evidence="2">Ubl carboxyl-terminal hydrolase 18 isoform X2</fullName>
    </submittedName>
</protein>
<dbReference type="InterPro" id="IPR001394">
    <property type="entry name" value="Peptidase_C19_UCH"/>
</dbReference>
<evidence type="ECO:0000259" key="1">
    <source>
        <dbReference type="PROSITE" id="PS50235"/>
    </source>
</evidence>
<dbReference type="SUPFAM" id="SSF54001">
    <property type="entry name" value="Cysteine proteinases"/>
    <property type="match status" value="1"/>
</dbReference>
<dbReference type="Pfam" id="PF00443">
    <property type="entry name" value="UCH"/>
    <property type="match status" value="1"/>
</dbReference>
<dbReference type="InterPro" id="IPR028889">
    <property type="entry name" value="USP"/>
</dbReference>
<evidence type="ECO:0000313" key="2">
    <source>
        <dbReference type="EMBL" id="CAJ1054775.1"/>
    </source>
</evidence>
<accession>A0AAV1F1D5</accession>
<dbReference type="EMBL" id="OY660867">
    <property type="protein sequence ID" value="CAJ1054775.1"/>
    <property type="molecule type" value="Genomic_DNA"/>
</dbReference>
<dbReference type="GO" id="GO:0005634">
    <property type="term" value="C:nucleus"/>
    <property type="evidence" value="ECO:0007669"/>
    <property type="project" value="TreeGrafter"/>
</dbReference>
<dbReference type="GO" id="GO:0004843">
    <property type="term" value="F:cysteine-type deubiquitinase activity"/>
    <property type="evidence" value="ECO:0007669"/>
    <property type="project" value="InterPro"/>
</dbReference>
<name>A0AAV1F1D5_XYRNO</name>
<dbReference type="PANTHER" id="PTHR24006">
    <property type="entry name" value="UBIQUITIN CARBOXYL-TERMINAL HYDROLASE"/>
    <property type="match status" value="1"/>
</dbReference>
<dbReference type="PROSITE" id="PS50235">
    <property type="entry name" value="USP_3"/>
    <property type="match status" value="1"/>
</dbReference>
<dbReference type="GO" id="GO:0005829">
    <property type="term" value="C:cytosol"/>
    <property type="evidence" value="ECO:0007669"/>
    <property type="project" value="TreeGrafter"/>
</dbReference>
<dbReference type="GO" id="GO:0016579">
    <property type="term" value="P:protein deubiquitination"/>
    <property type="evidence" value="ECO:0007669"/>
    <property type="project" value="InterPro"/>
</dbReference>
<reference evidence="2" key="1">
    <citation type="submission" date="2023-08" db="EMBL/GenBank/DDBJ databases">
        <authorList>
            <person name="Alioto T."/>
            <person name="Alioto T."/>
            <person name="Gomez Garrido J."/>
        </authorList>
    </citation>
    <scope>NUCLEOTIDE SEQUENCE</scope>
</reference>
<dbReference type="FunFam" id="3.90.70.10:FF:000167">
    <property type="entry name" value="Ubiquitin specific peptidase 18"/>
    <property type="match status" value="1"/>
</dbReference>